<name>A0A3D9V0T9_THECX</name>
<keyword evidence="2" id="KW-1185">Reference proteome</keyword>
<comment type="caution">
    <text evidence="1">The sequence shown here is derived from an EMBL/GenBank/DDBJ whole genome shotgun (WGS) entry which is preliminary data.</text>
</comment>
<organism evidence="1 2">
    <name type="scientific">Thermasporomyces composti</name>
    <dbReference type="NCBI Taxonomy" id="696763"/>
    <lineage>
        <taxon>Bacteria</taxon>
        <taxon>Bacillati</taxon>
        <taxon>Actinomycetota</taxon>
        <taxon>Actinomycetes</taxon>
        <taxon>Propionibacteriales</taxon>
        <taxon>Nocardioidaceae</taxon>
        <taxon>Thermasporomyces</taxon>
    </lineage>
</organism>
<dbReference type="AlphaFoldDB" id="A0A3D9V0T9"/>
<sequence length="386" mass="39822">MTADATIVRAGAAVVDITPPAGLAMSGYSARTSPATAAHDPLTARALVVNDTAIVAVDVCGLHEDTCERVRRNVVTAAPHLTSVVVTATHTHGGPAVVPGRLGGPVDPTYLARLESACVEAVLAADRSARRVTVWFGVGTDPGVARNRRRPDGPTDPTLPVLRFVDEAGQVVAVVTSYACHPVVLGPRTTVWTADYPGVVRRELERAVPGSVALFLTGCCGDANTGHSASASIVGTGGPSRTFPTCERLGRRIAQAALDADTRPVSGPTGGRHAGVELALGDGSCWRGRVSVLTWAGVRVVAFPGEPFAATSLAVRAALPGPALVLGYADGCPGYLPPREEYAHGGYEVEEAHLYYGMPAAFAPGCAEQLLDTALRLATTDSTVLA</sequence>
<proteinExistence type="predicted"/>
<gene>
    <name evidence="1" type="ORF">DFJ64_0395</name>
</gene>
<dbReference type="Proteomes" id="UP000256485">
    <property type="component" value="Unassembled WGS sequence"/>
</dbReference>
<dbReference type="OrthoDB" id="622550at2"/>
<evidence type="ECO:0008006" key="3">
    <source>
        <dbReference type="Google" id="ProtNLM"/>
    </source>
</evidence>
<accession>A0A3D9V0T9</accession>
<evidence type="ECO:0000313" key="2">
    <source>
        <dbReference type="Proteomes" id="UP000256485"/>
    </source>
</evidence>
<protein>
    <recommendedName>
        <fullName evidence="3">Neutral/alkaline ceramidase-like enzyme</fullName>
    </recommendedName>
</protein>
<dbReference type="EMBL" id="QTUC01000001">
    <property type="protein sequence ID" value="REF35026.1"/>
    <property type="molecule type" value="Genomic_DNA"/>
</dbReference>
<evidence type="ECO:0000313" key="1">
    <source>
        <dbReference type="EMBL" id="REF35026.1"/>
    </source>
</evidence>
<dbReference type="RefSeq" id="WP_115848884.1">
    <property type="nucleotide sequence ID" value="NZ_QTUC01000001.1"/>
</dbReference>
<reference evidence="1 2" key="1">
    <citation type="submission" date="2018-08" db="EMBL/GenBank/DDBJ databases">
        <title>Sequencing the genomes of 1000 actinobacteria strains.</title>
        <authorList>
            <person name="Klenk H.-P."/>
        </authorList>
    </citation>
    <scope>NUCLEOTIDE SEQUENCE [LARGE SCALE GENOMIC DNA]</scope>
    <source>
        <strain evidence="1 2">DSM 22891</strain>
    </source>
</reference>